<proteinExistence type="predicted"/>
<dbReference type="Pfam" id="PF05553">
    <property type="entry name" value="DUF761"/>
    <property type="match status" value="1"/>
</dbReference>
<name>A0AAD3XJM7_NEPGR</name>
<dbReference type="InterPro" id="IPR008480">
    <property type="entry name" value="DUF761_pln"/>
</dbReference>
<organism evidence="1 2">
    <name type="scientific">Nepenthes gracilis</name>
    <name type="common">Slender pitcher plant</name>
    <dbReference type="NCBI Taxonomy" id="150966"/>
    <lineage>
        <taxon>Eukaryota</taxon>
        <taxon>Viridiplantae</taxon>
        <taxon>Streptophyta</taxon>
        <taxon>Embryophyta</taxon>
        <taxon>Tracheophyta</taxon>
        <taxon>Spermatophyta</taxon>
        <taxon>Magnoliopsida</taxon>
        <taxon>eudicotyledons</taxon>
        <taxon>Gunneridae</taxon>
        <taxon>Pentapetalae</taxon>
        <taxon>Caryophyllales</taxon>
        <taxon>Nepenthaceae</taxon>
        <taxon>Nepenthes</taxon>
    </lineage>
</organism>
<dbReference type="PANTHER" id="PTHR33265:SF26">
    <property type="entry name" value="OS06G0554600 PROTEIN"/>
    <property type="match status" value="1"/>
</dbReference>
<dbReference type="PANTHER" id="PTHR33265">
    <property type="entry name" value="AVR9/CF-9 RAPIDLY ELICITED PROTEIN-RELATED"/>
    <property type="match status" value="1"/>
</dbReference>
<protein>
    <submittedName>
        <fullName evidence="1">Uncharacterized protein</fullName>
    </submittedName>
</protein>
<dbReference type="EMBL" id="BSYO01000007">
    <property type="protein sequence ID" value="GMH06974.1"/>
    <property type="molecule type" value="Genomic_DNA"/>
</dbReference>
<gene>
    <name evidence="1" type="ORF">Nepgr_008814</name>
</gene>
<evidence type="ECO:0000313" key="1">
    <source>
        <dbReference type="EMBL" id="GMH06974.1"/>
    </source>
</evidence>
<comment type="caution">
    <text evidence="1">The sequence shown here is derived from an EMBL/GenBank/DDBJ whole genome shotgun (WGS) entry which is preliminary data.</text>
</comment>
<dbReference type="Proteomes" id="UP001279734">
    <property type="component" value="Unassembled WGS sequence"/>
</dbReference>
<accession>A0AAD3XJM7</accession>
<reference evidence="1" key="1">
    <citation type="submission" date="2023-05" db="EMBL/GenBank/DDBJ databases">
        <title>Nepenthes gracilis genome sequencing.</title>
        <authorList>
            <person name="Fukushima K."/>
        </authorList>
    </citation>
    <scope>NUCLEOTIDE SEQUENCE</scope>
    <source>
        <strain evidence="1">SING2019-196</strain>
    </source>
</reference>
<keyword evidence="2" id="KW-1185">Reference proteome</keyword>
<evidence type="ECO:0000313" key="2">
    <source>
        <dbReference type="Proteomes" id="UP001279734"/>
    </source>
</evidence>
<sequence length="170" mass="19164">MEPMARKLSYVGRLIIHRLSKGMQRGKPNIDLHFMMKRGKSVAKAVGDLMVRHHYHATLACRSTDVHQPVKCRNEYEFSCSSSPAFQVGRSKKGGSYSRNFPYDKDTDNIHADIVGGFCHAPPVEAVIGAAPRWKTGAQESLLAHGCCVDWAAEKFIERFYEELRLQNRG</sequence>
<dbReference type="AlphaFoldDB" id="A0AAD3XJM7"/>